<sequence length="82" mass="8840">MAQAMIFTSSNVILMSMVFVAIVVFIKATGKSGDDQFLREEVAAPNADVPKKSIFRRFGPKIPYASSFATIAKGGNALLSNR</sequence>
<organism evidence="2 3">
    <name type="scientific">Planctomicrobium piriforme</name>
    <dbReference type="NCBI Taxonomy" id="1576369"/>
    <lineage>
        <taxon>Bacteria</taxon>
        <taxon>Pseudomonadati</taxon>
        <taxon>Planctomycetota</taxon>
        <taxon>Planctomycetia</taxon>
        <taxon>Planctomycetales</taxon>
        <taxon>Planctomycetaceae</taxon>
        <taxon>Planctomicrobium</taxon>
    </lineage>
</organism>
<keyword evidence="1" id="KW-0812">Transmembrane</keyword>
<keyword evidence="3" id="KW-1185">Reference proteome</keyword>
<name>A0A1I3II55_9PLAN</name>
<evidence type="ECO:0000313" key="3">
    <source>
        <dbReference type="Proteomes" id="UP000199518"/>
    </source>
</evidence>
<feature type="transmembrane region" description="Helical" evidence="1">
    <location>
        <begin position="6"/>
        <end position="26"/>
    </location>
</feature>
<keyword evidence="1" id="KW-0472">Membrane</keyword>
<accession>A0A1I3II55</accession>
<dbReference type="EMBL" id="FOQD01000009">
    <property type="protein sequence ID" value="SFI47580.1"/>
    <property type="molecule type" value="Genomic_DNA"/>
</dbReference>
<reference evidence="3" key="1">
    <citation type="submission" date="2016-10" db="EMBL/GenBank/DDBJ databases">
        <authorList>
            <person name="Varghese N."/>
            <person name="Submissions S."/>
        </authorList>
    </citation>
    <scope>NUCLEOTIDE SEQUENCE [LARGE SCALE GENOMIC DNA]</scope>
    <source>
        <strain evidence="3">DSM 26348</strain>
    </source>
</reference>
<evidence type="ECO:0000256" key="1">
    <source>
        <dbReference type="SAM" id="Phobius"/>
    </source>
</evidence>
<dbReference type="AlphaFoldDB" id="A0A1I3II55"/>
<keyword evidence="1" id="KW-1133">Transmembrane helix</keyword>
<proteinExistence type="predicted"/>
<protein>
    <submittedName>
        <fullName evidence="2">Uncharacterized protein</fullName>
    </submittedName>
</protein>
<gene>
    <name evidence="2" type="ORF">SAMN05421753_109132</name>
</gene>
<dbReference type="Proteomes" id="UP000199518">
    <property type="component" value="Unassembled WGS sequence"/>
</dbReference>
<evidence type="ECO:0000313" key="2">
    <source>
        <dbReference type="EMBL" id="SFI47580.1"/>
    </source>
</evidence>